<proteinExistence type="predicted"/>
<evidence type="ECO:0000313" key="1">
    <source>
        <dbReference type="EMBL" id="JAH60481.1"/>
    </source>
</evidence>
<dbReference type="AlphaFoldDB" id="A0A0E9U3V1"/>
<dbReference type="EMBL" id="GBXM01048096">
    <property type="protein sequence ID" value="JAH60481.1"/>
    <property type="molecule type" value="Transcribed_RNA"/>
</dbReference>
<reference evidence="1" key="1">
    <citation type="submission" date="2014-11" db="EMBL/GenBank/DDBJ databases">
        <authorList>
            <person name="Amaro Gonzalez C."/>
        </authorList>
    </citation>
    <scope>NUCLEOTIDE SEQUENCE</scope>
</reference>
<sequence>MHQREYKRVYIYIHLYMLPCKSKNSHKLVYLLSFC</sequence>
<name>A0A0E9U3V1_ANGAN</name>
<reference evidence="1" key="2">
    <citation type="journal article" date="2015" name="Fish Shellfish Immunol.">
        <title>Early steps in the European eel (Anguilla anguilla)-Vibrio vulnificus interaction in the gills: Role of the RtxA13 toxin.</title>
        <authorList>
            <person name="Callol A."/>
            <person name="Pajuelo D."/>
            <person name="Ebbesson L."/>
            <person name="Teles M."/>
            <person name="MacKenzie S."/>
            <person name="Amaro C."/>
        </authorList>
    </citation>
    <scope>NUCLEOTIDE SEQUENCE</scope>
</reference>
<organism evidence="1">
    <name type="scientific">Anguilla anguilla</name>
    <name type="common">European freshwater eel</name>
    <name type="synonym">Muraena anguilla</name>
    <dbReference type="NCBI Taxonomy" id="7936"/>
    <lineage>
        <taxon>Eukaryota</taxon>
        <taxon>Metazoa</taxon>
        <taxon>Chordata</taxon>
        <taxon>Craniata</taxon>
        <taxon>Vertebrata</taxon>
        <taxon>Euteleostomi</taxon>
        <taxon>Actinopterygii</taxon>
        <taxon>Neopterygii</taxon>
        <taxon>Teleostei</taxon>
        <taxon>Anguilliformes</taxon>
        <taxon>Anguillidae</taxon>
        <taxon>Anguilla</taxon>
    </lineage>
</organism>
<protein>
    <submittedName>
        <fullName evidence="1">Uncharacterized protein</fullName>
    </submittedName>
</protein>
<accession>A0A0E9U3V1</accession>